<dbReference type="InterPro" id="IPR011991">
    <property type="entry name" value="ArsR-like_HTH"/>
</dbReference>
<feature type="transmembrane region" description="Helical" evidence="2">
    <location>
        <begin position="274"/>
        <end position="296"/>
    </location>
</feature>
<dbReference type="InterPro" id="IPR036390">
    <property type="entry name" value="WH_DNA-bd_sf"/>
</dbReference>
<evidence type="ECO:0000313" key="4">
    <source>
        <dbReference type="EMBL" id="MFC5366854.1"/>
    </source>
</evidence>
<dbReference type="SUPFAM" id="SSF46785">
    <property type="entry name" value="Winged helix' DNA-binding domain"/>
    <property type="match status" value="1"/>
</dbReference>
<gene>
    <name evidence="4" type="ORF">ACFPJ5_07865</name>
</gene>
<dbReference type="CDD" id="cd00090">
    <property type="entry name" value="HTH_ARSR"/>
    <property type="match status" value="1"/>
</dbReference>
<evidence type="ECO:0000256" key="2">
    <source>
        <dbReference type="SAM" id="Phobius"/>
    </source>
</evidence>
<keyword evidence="5" id="KW-1185">Reference proteome</keyword>
<sequence length="300" mass="29875">MADLLPSRSDAAGPASDDPKVVGLDSDAADDLISALSSRTARSVLAELHEDPASPSALADRVDTSLQNVQYHIENLSDADVIEVVDTVYSEKGREMKVYAPADRALVVFAGREQETTGLRSALKSLLGGVGVLALASVVVDRLLGGPTADLFGLGAGGGADSAESGGAADDGGAGENVSTDATEYQSQTTEAEAATTDAPGGTTTTDAGGGATETVTETATSAPTSTATETATSAPTSTPSATPEATATSTPTEVATTAVDTTDPQMIADTAAALPPGVVFFLGGLTVLVVAGLYLQIGR</sequence>
<dbReference type="Pfam" id="PF12840">
    <property type="entry name" value="HTH_20"/>
    <property type="match status" value="1"/>
</dbReference>
<evidence type="ECO:0000313" key="5">
    <source>
        <dbReference type="Proteomes" id="UP001596201"/>
    </source>
</evidence>
<keyword evidence="2" id="KW-0472">Membrane</keyword>
<dbReference type="AlphaFoldDB" id="A0ABD5R9Z2"/>
<feature type="compositionally biased region" description="Low complexity" evidence="1">
    <location>
        <begin position="189"/>
        <end position="255"/>
    </location>
</feature>
<organism evidence="4 5">
    <name type="scientific">Salinirubrum litoreum</name>
    <dbReference type="NCBI Taxonomy" id="1126234"/>
    <lineage>
        <taxon>Archaea</taxon>
        <taxon>Methanobacteriati</taxon>
        <taxon>Methanobacteriota</taxon>
        <taxon>Stenosarchaea group</taxon>
        <taxon>Halobacteria</taxon>
        <taxon>Halobacteriales</taxon>
        <taxon>Haloferacaceae</taxon>
        <taxon>Salinirubrum</taxon>
    </lineage>
</organism>
<dbReference type="Pfam" id="PF24267">
    <property type="entry name" value="HVO_1552_C"/>
    <property type="match status" value="1"/>
</dbReference>
<dbReference type="InterPro" id="IPR056525">
    <property type="entry name" value="HVO_1552_C"/>
</dbReference>
<proteinExistence type="predicted"/>
<protein>
    <submittedName>
        <fullName evidence="4">ArsR/SmtB family transcription factor</fullName>
    </submittedName>
</protein>
<dbReference type="Proteomes" id="UP001596201">
    <property type="component" value="Unassembled WGS sequence"/>
</dbReference>
<evidence type="ECO:0000256" key="1">
    <source>
        <dbReference type="SAM" id="MobiDB-lite"/>
    </source>
</evidence>
<comment type="caution">
    <text evidence="4">The sequence shown here is derived from an EMBL/GenBank/DDBJ whole genome shotgun (WGS) entry which is preliminary data.</text>
</comment>
<feature type="region of interest" description="Disordered" evidence="1">
    <location>
        <begin position="1"/>
        <end position="23"/>
    </location>
</feature>
<dbReference type="EMBL" id="JBHSKX010000001">
    <property type="protein sequence ID" value="MFC5366854.1"/>
    <property type="molecule type" value="Genomic_DNA"/>
</dbReference>
<keyword evidence="2" id="KW-1133">Transmembrane helix</keyword>
<feature type="domain" description="HVO-1552 C-terminal" evidence="3">
    <location>
        <begin position="109"/>
        <end position="201"/>
    </location>
</feature>
<keyword evidence="2" id="KW-0812">Transmembrane</keyword>
<dbReference type="InterPro" id="IPR036388">
    <property type="entry name" value="WH-like_DNA-bd_sf"/>
</dbReference>
<accession>A0ABD5R9Z2</accession>
<evidence type="ECO:0000259" key="3">
    <source>
        <dbReference type="Pfam" id="PF24267"/>
    </source>
</evidence>
<feature type="region of interest" description="Disordered" evidence="1">
    <location>
        <begin position="158"/>
        <end position="255"/>
    </location>
</feature>
<dbReference type="Gene3D" id="1.10.10.10">
    <property type="entry name" value="Winged helix-like DNA-binding domain superfamily/Winged helix DNA-binding domain"/>
    <property type="match status" value="1"/>
</dbReference>
<feature type="compositionally biased region" description="Polar residues" evidence="1">
    <location>
        <begin position="177"/>
        <end position="188"/>
    </location>
</feature>
<name>A0ABD5R9Z2_9EURY</name>
<reference evidence="4 5" key="1">
    <citation type="journal article" date="2019" name="Int. J. Syst. Evol. Microbiol.">
        <title>The Global Catalogue of Microorganisms (GCM) 10K type strain sequencing project: providing services to taxonomists for standard genome sequencing and annotation.</title>
        <authorList>
            <consortium name="The Broad Institute Genomics Platform"/>
            <consortium name="The Broad Institute Genome Sequencing Center for Infectious Disease"/>
            <person name="Wu L."/>
            <person name="Ma J."/>
        </authorList>
    </citation>
    <scope>NUCLEOTIDE SEQUENCE [LARGE SCALE GENOMIC DNA]</scope>
    <source>
        <strain evidence="4 5">CGMCC 1.12237</strain>
    </source>
</reference>
<dbReference type="RefSeq" id="WP_227227812.1">
    <property type="nucleotide sequence ID" value="NZ_JAJCVJ010000001.1"/>
</dbReference>